<organism evidence="19 20">
    <name type="scientific">Lepisosteus oculatus</name>
    <name type="common">Spotted gar</name>
    <dbReference type="NCBI Taxonomy" id="7918"/>
    <lineage>
        <taxon>Eukaryota</taxon>
        <taxon>Metazoa</taxon>
        <taxon>Chordata</taxon>
        <taxon>Craniata</taxon>
        <taxon>Vertebrata</taxon>
        <taxon>Euteleostomi</taxon>
        <taxon>Actinopterygii</taxon>
        <taxon>Neopterygii</taxon>
        <taxon>Holostei</taxon>
        <taxon>Semionotiformes</taxon>
        <taxon>Lepisosteidae</taxon>
        <taxon>Lepisosteus</taxon>
    </lineage>
</organism>
<dbReference type="CDD" id="cd11304">
    <property type="entry name" value="Cadherin_repeat"/>
    <property type="match status" value="4"/>
</dbReference>
<dbReference type="PRINTS" id="PR01818">
    <property type="entry name" value="DESMOCADHERN"/>
</dbReference>
<dbReference type="GO" id="GO:0002159">
    <property type="term" value="P:desmosome assembly"/>
    <property type="evidence" value="ECO:0007669"/>
    <property type="project" value="Ensembl"/>
</dbReference>
<dbReference type="STRING" id="7918.ENSLOCP00000008289"/>
<evidence type="ECO:0000256" key="7">
    <source>
        <dbReference type="ARBA" id="ARBA00022737"/>
    </source>
</evidence>
<keyword evidence="10" id="KW-0965">Cell junction</keyword>
<dbReference type="GO" id="GO:0003007">
    <property type="term" value="P:heart morphogenesis"/>
    <property type="evidence" value="ECO:0007669"/>
    <property type="project" value="Ensembl"/>
</dbReference>
<comment type="subcellular location">
    <subcellularLocation>
        <location evidence="2">Cell junction</location>
        <location evidence="2">Desmosome</location>
    </subcellularLocation>
    <subcellularLocation>
        <location evidence="1 15">Cell membrane</location>
        <topology evidence="1 15">Single-pass type I membrane protein</topology>
    </subcellularLocation>
</comment>
<dbReference type="PROSITE" id="PS50268">
    <property type="entry name" value="CADHERIN_2"/>
    <property type="match status" value="4"/>
</dbReference>
<dbReference type="GO" id="GO:0098609">
    <property type="term" value="P:cell-cell adhesion"/>
    <property type="evidence" value="ECO:0000318"/>
    <property type="project" value="GO_Central"/>
</dbReference>
<dbReference type="EMBL" id="AHAT01038183">
    <property type="status" value="NOT_ANNOTATED_CDS"/>
    <property type="molecule type" value="Genomic_DNA"/>
</dbReference>
<keyword evidence="9 15" id="KW-0130">Cell adhesion</keyword>
<keyword evidence="11 17" id="KW-1133">Transmembrane helix</keyword>
<evidence type="ECO:0000256" key="10">
    <source>
        <dbReference type="ARBA" id="ARBA00022949"/>
    </source>
</evidence>
<reference evidence="20" key="1">
    <citation type="submission" date="2011-12" db="EMBL/GenBank/DDBJ databases">
        <title>The Draft Genome of Lepisosteus oculatus.</title>
        <authorList>
            <consortium name="The Broad Institute Genome Assembly &amp; Analysis Group"/>
            <consortium name="Computational R&amp;D Group"/>
            <consortium name="and Sequencing Platform"/>
            <person name="Di Palma F."/>
            <person name="Alfoldi J."/>
            <person name="Johnson J."/>
            <person name="Berlin A."/>
            <person name="Gnerre S."/>
            <person name="Jaffe D."/>
            <person name="MacCallum I."/>
            <person name="Young S."/>
            <person name="Walker B.J."/>
            <person name="Lander E.S."/>
            <person name="Lindblad-Toh K."/>
        </authorList>
    </citation>
    <scope>NUCLEOTIDE SEQUENCE [LARGE SCALE GENOMIC DNA]</scope>
</reference>
<dbReference type="Proteomes" id="UP000018468">
    <property type="component" value="Linkage group LG9"/>
</dbReference>
<keyword evidence="4 15" id="KW-0812">Transmembrane</keyword>
<dbReference type="FunCoup" id="W5MIT0">
    <property type="interactions" value="491"/>
</dbReference>
<dbReference type="SMART" id="SM01055">
    <property type="entry name" value="Cadherin_pro"/>
    <property type="match status" value="1"/>
</dbReference>
<dbReference type="PANTHER" id="PTHR24027">
    <property type="entry name" value="CADHERIN-23"/>
    <property type="match status" value="1"/>
</dbReference>
<dbReference type="GO" id="GO:0060027">
    <property type="term" value="P:convergent extension involved in gastrulation"/>
    <property type="evidence" value="ECO:0007669"/>
    <property type="project" value="Ensembl"/>
</dbReference>
<dbReference type="EMBL" id="AHAT01038182">
    <property type="status" value="NOT_ANNOTATED_CDS"/>
    <property type="molecule type" value="Genomic_DNA"/>
</dbReference>
<dbReference type="GeneTree" id="ENSGT01030000234624"/>
<dbReference type="InterPro" id="IPR027397">
    <property type="entry name" value="Catenin-bd_sf"/>
</dbReference>
<evidence type="ECO:0000256" key="4">
    <source>
        <dbReference type="ARBA" id="ARBA00022692"/>
    </source>
</evidence>
<dbReference type="PROSITE" id="PS00232">
    <property type="entry name" value="CADHERIN_1"/>
    <property type="match status" value="2"/>
</dbReference>
<proteinExistence type="predicted"/>
<evidence type="ECO:0000259" key="18">
    <source>
        <dbReference type="PROSITE" id="PS50268"/>
    </source>
</evidence>
<evidence type="ECO:0000256" key="12">
    <source>
        <dbReference type="ARBA" id="ARBA00023136"/>
    </source>
</evidence>
<feature type="transmembrane region" description="Helical" evidence="17">
    <location>
        <begin position="665"/>
        <end position="690"/>
    </location>
</feature>
<accession>W5MIT0</accession>
<keyword evidence="12 17" id="KW-0472">Membrane</keyword>
<dbReference type="InterPro" id="IPR020894">
    <property type="entry name" value="Cadherin_CS"/>
</dbReference>
<dbReference type="GO" id="GO:0030057">
    <property type="term" value="C:desmosome"/>
    <property type="evidence" value="ECO:0000318"/>
    <property type="project" value="GO_Central"/>
</dbReference>
<protein>
    <submittedName>
        <fullName evidence="19">Desmocollin 2 like</fullName>
    </submittedName>
</protein>
<evidence type="ECO:0000256" key="13">
    <source>
        <dbReference type="ARBA" id="ARBA00023180"/>
    </source>
</evidence>
<keyword evidence="5" id="KW-0479">Metal-binding</keyword>
<dbReference type="GO" id="GO:0007156">
    <property type="term" value="P:homophilic cell adhesion via plasma membrane adhesion molecules"/>
    <property type="evidence" value="ECO:0007669"/>
    <property type="project" value="InterPro"/>
</dbReference>
<dbReference type="eggNOG" id="KOG3594">
    <property type="taxonomic scope" value="Eukaryota"/>
</dbReference>
<evidence type="ECO:0000256" key="1">
    <source>
        <dbReference type="ARBA" id="ARBA00004251"/>
    </source>
</evidence>
<dbReference type="GO" id="GO:0055113">
    <property type="term" value="P:epiboly involved in gastrulation with mouth forming second"/>
    <property type="evidence" value="ECO:0007669"/>
    <property type="project" value="Ensembl"/>
</dbReference>
<feature type="domain" description="Cadherin" evidence="18">
    <location>
        <begin position="453"/>
        <end position="558"/>
    </location>
</feature>
<dbReference type="PANTHER" id="PTHR24027:SF422">
    <property type="entry name" value="CADHERIN DOMAIN-CONTAINING PROTEIN"/>
    <property type="match status" value="1"/>
</dbReference>
<dbReference type="SMART" id="SM00112">
    <property type="entry name" value="CA"/>
    <property type="match status" value="4"/>
</dbReference>
<dbReference type="Pfam" id="PF00028">
    <property type="entry name" value="Cadherin"/>
    <property type="match status" value="4"/>
</dbReference>
<evidence type="ECO:0000256" key="3">
    <source>
        <dbReference type="ARBA" id="ARBA00022475"/>
    </source>
</evidence>
<dbReference type="FunFam" id="2.60.40.60:FF:000011">
    <property type="entry name" value="Cadherin 1"/>
    <property type="match status" value="1"/>
</dbReference>
<dbReference type="InterPro" id="IPR039808">
    <property type="entry name" value="Cadherin"/>
</dbReference>
<dbReference type="GO" id="GO:0005509">
    <property type="term" value="F:calcium ion binding"/>
    <property type="evidence" value="ECO:0000318"/>
    <property type="project" value="GO_Central"/>
</dbReference>
<evidence type="ECO:0000256" key="11">
    <source>
        <dbReference type="ARBA" id="ARBA00022989"/>
    </source>
</evidence>
<name>W5MIT0_LEPOC</name>
<evidence type="ECO:0000256" key="16">
    <source>
        <dbReference type="RuleBase" id="RU004358"/>
    </source>
</evidence>
<evidence type="ECO:0000256" key="15">
    <source>
        <dbReference type="RuleBase" id="RU003318"/>
    </source>
</evidence>
<dbReference type="SUPFAM" id="SSF49313">
    <property type="entry name" value="Cadherin-like"/>
    <property type="match status" value="6"/>
</dbReference>
<keyword evidence="13" id="KW-0325">Glycoprotein</keyword>
<dbReference type="FunFam" id="2.60.40.60:FF:000068">
    <property type="entry name" value="Desmoglein 1"/>
    <property type="match status" value="1"/>
</dbReference>
<feature type="domain" description="Cadherin" evidence="18">
    <location>
        <begin position="232"/>
        <end position="339"/>
    </location>
</feature>
<evidence type="ECO:0000256" key="6">
    <source>
        <dbReference type="ARBA" id="ARBA00022729"/>
    </source>
</evidence>
<keyword evidence="3" id="KW-1003">Cell membrane</keyword>
<dbReference type="GO" id="GO:0005886">
    <property type="term" value="C:plasma membrane"/>
    <property type="evidence" value="ECO:0007669"/>
    <property type="project" value="UniProtKB-SubCell"/>
</dbReference>
<evidence type="ECO:0000256" key="2">
    <source>
        <dbReference type="ARBA" id="ARBA00004568"/>
    </source>
</evidence>
<dbReference type="Pfam" id="PF08758">
    <property type="entry name" value="Cadherin_pro"/>
    <property type="match status" value="1"/>
</dbReference>
<keyword evidence="6" id="KW-0732">Signal</keyword>
<dbReference type="PRINTS" id="PR00205">
    <property type="entry name" value="CADHERIN"/>
</dbReference>
<reference evidence="19" key="2">
    <citation type="submission" date="2025-08" db="UniProtKB">
        <authorList>
            <consortium name="Ensembl"/>
        </authorList>
    </citation>
    <scope>IDENTIFICATION</scope>
</reference>
<dbReference type="InterPro" id="IPR002126">
    <property type="entry name" value="Cadherin-like_dom"/>
</dbReference>
<dbReference type="InterPro" id="IPR000233">
    <property type="entry name" value="Cadherin_Y-type_LIR"/>
</dbReference>
<feature type="domain" description="Cadherin" evidence="18">
    <location>
        <begin position="125"/>
        <end position="232"/>
    </location>
</feature>
<dbReference type="FunFam" id="2.60.40.60:FF:000019">
    <property type="entry name" value="Cadherin 2"/>
    <property type="match status" value="1"/>
</dbReference>
<feature type="domain" description="Cadherin" evidence="18">
    <location>
        <begin position="340"/>
        <end position="452"/>
    </location>
</feature>
<dbReference type="InterPro" id="IPR009122">
    <property type="entry name" value="Desmosomal_cadherin"/>
</dbReference>
<dbReference type="Gene3D" id="4.10.900.10">
    <property type="entry name" value="TCF3-CBD (Catenin binding domain)"/>
    <property type="match status" value="1"/>
</dbReference>
<dbReference type="Bgee" id="ENSLOCG00000006830">
    <property type="expression patterns" value="Expressed in heart and 12 other cell types or tissues"/>
</dbReference>
<dbReference type="InterPro" id="IPR014868">
    <property type="entry name" value="Cadherin_pro_dom"/>
</dbReference>
<evidence type="ECO:0000256" key="9">
    <source>
        <dbReference type="ARBA" id="ARBA00022889"/>
    </source>
</evidence>
<dbReference type="Pfam" id="PF01049">
    <property type="entry name" value="CADH_Y-type_LIR"/>
    <property type="match status" value="1"/>
</dbReference>
<dbReference type="InParanoid" id="W5MIT0"/>
<dbReference type="PRINTS" id="PR01820">
    <property type="entry name" value="DESMOCOLLIN"/>
</dbReference>
<evidence type="ECO:0000313" key="20">
    <source>
        <dbReference type="Proteomes" id="UP000018468"/>
    </source>
</evidence>
<evidence type="ECO:0000256" key="14">
    <source>
        <dbReference type="PROSITE-ProRule" id="PRU00043"/>
    </source>
</evidence>
<keyword evidence="20" id="KW-1185">Reference proteome</keyword>
<evidence type="ECO:0000256" key="17">
    <source>
        <dbReference type="SAM" id="Phobius"/>
    </source>
</evidence>
<keyword evidence="8 14" id="KW-0106">Calcium</keyword>
<reference evidence="19" key="3">
    <citation type="submission" date="2025-09" db="UniProtKB">
        <authorList>
            <consortium name="Ensembl"/>
        </authorList>
    </citation>
    <scope>IDENTIFICATION</scope>
</reference>
<dbReference type="InterPro" id="IPR015919">
    <property type="entry name" value="Cadherin-like_sf"/>
</dbReference>
<evidence type="ECO:0000313" key="19">
    <source>
        <dbReference type="Ensembl" id="ENSLOCP00000008289.1"/>
    </source>
</evidence>
<dbReference type="OMA" id="VTICRHE"/>
<evidence type="ECO:0000256" key="8">
    <source>
        <dbReference type="ARBA" id="ARBA00022837"/>
    </source>
</evidence>
<dbReference type="Gene3D" id="2.60.40.60">
    <property type="entry name" value="Cadherins"/>
    <property type="match status" value="6"/>
</dbReference>
<dbReference type="Ensembl" id="ENSLOCT00000008299.1">
    <property type="protein sequence ID" value="ENSLOCP00000008289.1"/>
    <property type="gene ID" value="ENSLOCG00000006830.1"/>
</dbReference>
<dbReference type="FunFam" id="2.60.40.60:FF:000027">
    <property type="entry name" value="Cadherin 2"/>
    <property type="match status" value="1"/>
</dbReference>
<keyword evidence="7" id="KW-0677">Repeat</keyword>
<comment type="function">
    <text evidence="16">A component of desmosome cell-cell junctions which are required for positive regulation of cellular adhesion. Involved in the interaction of plaque proteins and intermediate filaments mediating cell-cell adhesion.</text>
</comment>
<dbReference type="GO" id="GO:0060047">
    <property type="term" value="P:heart contraction"/>
    <property type="evidence" value="ECO:0007669"/>
    <property type="project" value="Ensembl"/>
</dbReference>
<dbReference type="AlphaFoldDB" id="W5MIT0"/>
<sequence length="893" mass="97913">STNSLISSMHLHLVVAVSEDYCLPATLHATVPEEIKMGYIVSKVDLGRCVNKELRLTTSDPDFAVQADGTISALQNTRIPSEGRAFLIRVEGQEPGQKGKVYVTLSAEPKEKVPSNKTLRRTKRRWSPLPFNIKENEMPPFPKNIEMIGSDSAQDNNVYYRIFGPGVDQAPVGLFSVESNGLLKVHRSVDREEKAEYVFTARVFSISTHQETDQPLPVTVKVEDVNDNAPVFAGPLTYSILEHCSSGTSVGRANATDRDEPNTLHTKLRYRLLSGGDLFAIDPSGGLLSTRSSSLDREVKDKYEIILEVRDMDGQPKSMFSTATATVVLDDINDNPPTFQQGSYNVKIEENKNDVLLLRIPVDDKDLKKTPNWNAKYIITKGNENSNFRIETDPETNEGLLYVSKALDYEKTPNLKLEVSAQNEAKLVGTTAPWASIPVDVTVINVDEGPEFSSPNLFLRIKENLPNGTLIGRYTATDPETKTSSGIKYYKLSDPASWINVGESTGELKVANVIDRESSFVKDDKYNITVRAVDQSSKSATGTVIIYIDDVNDNFPEVTSKDLIICEQPGKPGSVKVEARDNDEDPFSAPFTFTLAGGQDEKWRLKDHEESSVVLEAVHELPRGTYTVPLIISDLQSVGNMQSVTVRICKCLDGECLAQQSSAAFGTWGILAMLSSLALLLLLCVFLVFACGTKREKVYIDASDATDGMLLKSNTEAPGEEVMAGLKSEILSKSSNIMRTAVSGAGLDQKEVFINGSGKGGTLNSNNFSTMQSTYQASGNMFLSSAYPSGAGNYNASQLMLEEQYGGVHGELAEHTNTWRANGLFISKKLNSFLTEQDDRYADDIIHSYQFEGRGSVAGSVGCCSDQAVDEGYDFLNTLGPKFRTLAEVCTKK</sequence>
<evidence type="ECO:0000256" key="5">
    <source>
        <dbReference type="ARBA" id="ARBA00022723"/>
    </source>
</evidence>